<organism evidence="3 4">
    <name type="scientific">Periplaneta americana</name>
    <name type="common">American cockroach</name>
    <name type="synonym">Blatta americana</name>
    <dbReference type="NCBI Taxonomy" id="6978"/>
    <lineage>
        <taxon>Eukaryota</taxon>
        <taxon>Metazoa</taxon>
        <taxon>Ecdysozoa</taxon>
        <taxon>Arthropoda</taxon>
        <taxon>Hexapoda</taxon>
        <taxon>Insecta</taxon>
        <taxon>Pterygota</taxon>
        <taxon>Neoptera</taxon>
        <taxon>Polyneoptera</taxon>
        <taxon>Dictyoptera</taxon>
        <taxon>Blattodea</taxon>
        <taxon>Blattoidea</taxon>
        <taxon>Blattidae</taxon>
        <taxon>Blattinae</taxon>
        <taxon>Periplaneta</taxon>
    </lineage>
</organism>
<feature type="domain" description="Reverse transcriptase" evidence="2">
    <location>
        <begin position="1"/>
        <end position="148"/>
    </location>
</feature>
<accession>A0ABQ8S9N8</accession>
<evidence type="ECO:0000313" key="3">
    <source>
        <dbReference type="EMBL" id="KAJ4430767.1"/>
    </source>
</evidence>
<evidence type="ECO:0000259" key="2">
    <source>
        <dbReference type="PROSITE" id="PS50878"/>
    </source>
</evidence>
<dbReference type="PROSITE" id="PS50878">
    <property type="entry name" value="RT_POL"/>
    <property type="match status" value="1"/>
</dbReference>
<protein>
    <recommendedName>
        <fullName evidence="2">Reverse transcriptase domain-containing protein</fullName>
    </recommendedName>
</protein>
<feature type="compositionally biased region" description="Polar residues" evidence="1">
    <location>
        <begin position="326"/>
        <end position="349"/>
    </location>
</feature>
<dbReference type="InterPro" id="IPR000477">
    <property type="entry name" value="RT_dom"/>
</dbReference>
<dbReference type="PANTHER" id="PTHR33332">
    <property type="entry name" value="REVERSE TRANSCRIPTASE DOMAIN-CONTAINING PROTEIN"/>
    <property type="match status" value="1"/>
</dbReference>
<dbReference type="Proteomes" id="UP001148838">
    <property type="component" value="Unassembled WGS sequence"/>
</dbReference>
<dbReference type="EMBL" id="JAJSOF020000031">
    <property type="protein sequence ID" value="KAJ4430767.1"/>
    <property type="molecule type" value="Genomic_DNA"/>
</dbReference>
<evidence type="ECO:0000256" key="1">
    <source>
        <dbReference type="SAM" id="MobiDB-lite"/>
    </source>
</evidence>
<sequence>MVGLCEGGNEPPDSLKAVNRTFQVKMDGTLSIIKNIKAGVPQGPVLAPHLYSVYVHDIPLITECNMGLYADDTTYFTSDISINIAQRTMQKQLKILEMWLRNWRIKVNISKTQAIIFTRKKPKIPDHLNLFSEDIYYKQSVKYLGVTLDKQLRFHHHVEAARNKALARFIHLYPLLKSPYIRIPLKKILYTSVIRSQMTYGCEIWSNAKFQIIRRLHAMQRKVSLTITGADYRTTNKQLQDMLEIESFYDIIKKFTENFHKDLLYHPNPLISPGNKSINCTSNYRPSRLIFLVIKKDYKSGFVLYTVQILNPARNKPADGGGHVNQKGQAGQKTPVTSQKSGQTKTAQKPAQKPPTAQKGQVKTQPKAASVKGGKKSKKGQRHQQHDLIVTINLVSPQFILRLYELL</sequence>
<reference evidence="3 4" key="1">
    <citation type="journal article" date="2022" name="Allergy">
        <title>Genome assembly and annotation of Periplaneta americana reveal a comprehensive cockroach allergen profile.</title>
        <authorList>
            <person name="Wang L."/>
            <person name="Xiong Q."/>
            <person name="Saelim N."/>
            <person name="Wang L."/>
            <person name="Nong W."/>
            <person name="Wan A.T."/>
            <person name="Shi M."/>
            <person name="Liu X."/>
            <person name="Cao Q."/>
            <person name="Hui J.H.L."/>
            <person name="Sookrung N."/>
            <person name="Leung T.F."/>
            <person name="Tungtrongchitr A."/>
            <person name="Tsui S.K.W."/>
        </authorList>
    </citation>
    <scope>NUCLEOTIDE SEQUENCE [LARGE SCALE GENOMIC DNA]</scope>
    <source>
        <strain evidence="3">PWHHKU_190912</strain>
    </source>
</reference>
<name>A0ABQ8S9N8_PERAM</name>
<comment type="caution">
    <text evidence="3">The sequence shown here is derived from an EMBL/GenBank/DDBJ whole genome shotgun (WGS) entry which is preliminary data.</text>
</comment>
<dbReference type="InterPro" id="IPR043502">
    <property type="entry name" value="DNA/RNA_pol_sf"/>
</dbReference>
<feature type="region of interest" description="Disordered" evidence="1">
    <location>
        <begin position="316"/>
        <end position="384"/>
    </location>
</feature>
<proteinExistence type="predicted"/>
<dbReference type="Pfam" id="PF00078">
    <property type="entry name" value="RVT_1"/>
    <property type="match status" value="1"/>
</dbReference>
<evidence type="ECO:0000313" key="4">
    <source>
        <dbReference type="Proteomes" id="UP001148838"/>
    </source>
</evidence>
<dbReference type="SUPFAM" id="SSF56672">
    <property type="entry name" value="DNA/RNA polymerases"/>
    <property type="match status" value="1"/>
</dbReference>
<gene>
    <name evidence="3" type="ORF">ANN_19358</name>
</gene>
<feature type="compositionally biased region" description="Basic residues" evidence="1">
    <location>
        <begin position="373"/>
        <end position="383"/>
    </location>
</feature>
<keyword evidence="4" id="KW-1185">Reference proteome</keyword>